<evidence type="ECO:0000256" key="3">
    <source>
        <dbReference type="ARBA" id="ARBA00023163"/>
    </source>
</evidence>
<dbReference type="SUPFAM" id="SSF46785">
    <property type="entry name" value="Winged helix' DNA-binding domain"/>
    <property type="match status" value="1"/>
</dbReference>
<evidence type="ECO:0000259" key="4">
    <source>
        <dbReference type="PROSITE" id="PS51186"/>
    </source>
</evidence>
<dbReference type="GO" id="GO:0006950">
    <property type="term" value="P:response to stress"/>
    <property type="evidence" value="ECO:0007669"/>
    <property type="project" value="TreeGrafter"/>
</dbReference>
<dbReference type="CDD" id="cd04301">
    <property type="entry name" value="NAT_SF"/>
    <property type="match status" value="1"/>
</dbReference>
<feature type="domain" description="N-acetyltransferase" evidence="4">
    <location>
        <begin position="161"/>
        <end position="316"/>
    </location>
</feature>
<evidence type="ECO:0000256" key="1">
    <source>
        <dbReference type="ARBA" id="ARBA00023015"/>
    </source>
</evidence>
<dbReference type="InterPro" id="IPR000835">
    <property type="entry name" value="HTH_MarR-typ"/>
</dbReference>
<dbReference type="InterPro" id="IPR011991">
    <property type="entry name" value="ArsR-like_HTH"/>
</dbReference>
<name>A0A1U6HWR3_9SPHN</name>
<evidence type="ECO:0000313" key="5">
    <source>
        <dbReference type="EMBL" id="SLK00195.1"/>
    </source>
</evidence>
<dbReference type="InterPro" id="IPR039422">
    <property type="entry name" value="MarR/SlyA-like"/>
</dbReference>
<dbReference type="InterPro" id="IPR036390">
    <property type="entry name" value="WH_DNA-bd_sf"/>
</dbReference>
<dbReference type="GO" id="GO:0016747">
    <property type="term" value="F:acyltransferase activity, transferring groups other than amino-acyl groups"/>
    <property type="evidence" value="ECO:0007669"/>
    <property type="project" value="InterPro"/>
</dbReference>
<dbReference type="InterPro" id="IPR016181">
    <property type="entry name" value="Acyl_CoA_acyltransferase"/>
</dbReference>
<dbReference type="SUPFAM" id="SSF55729">
    <property type="entry name" value="Acyl-CoA N-acyltransferases (Nat)"/>
    <property type="match status" value="1"/>
</dbReference>
<dbReference type="Pfam" id="PF13508">
    <property type="entry name" value="Acetyltransf_7"/>
    <property type="match status" value="1"/>
</dbReference>
<keyword evidence="2" id="KW-0238">DNA-binding</keyword>
<dbReference type="InterPro" id="IPR036388">
    <property type="entry name" value="WH-like_DNA-bd_sf"/>
</dbReference>
<dbReference type="AlphaFoldDB" id="A0A1U6HWR3"/>
<dbReference type="PANTHER" id="PTHR33164">
    <property type="entry name" value="TRANSCRIPTIONAL REGULATOR, MARR FAMILY"/>
    <property type="match status" value="1"/>
</dbReference>
<dbReference type="InterPro" id="IPR000182">
    <property type="entry name" value="GNAT_dom"/>
</dbReference>
<dbReference type="PANTHER" id="PTHR33164:SF64">
    <property type="entry name" value="TRANSCRIPTIONAL REGULATOR SLYA"/>
    <property type="match status" value="1"/>
</dbReference>
<dbReference type="Proteomes" id="UP000190989">
    <property type="component" value="Unassembled WGS sequence"/>
</dbReference>
<keyword evidence="6" id="KW-1185">Reference proteome</keyword>
<dbReference type="EMBL" id="FVZE01000003">
    <property type="protein sequence ID" value="SLK00195.1"/>
    <property type="molecule type" value="Genomic_DNA"/>
</dbReference>
<reference evidence="6" key="1">
    <citation type="submission" date="2017-02" db="EMBL/GenBank/DDBJ databases">
        <authorList>
            <person name="Varghese N."/>
            <person name="Submissions S."/>
        </authorList>
    </citation>
    <scope>NUCLEOTIDE SEQUENCE [LARGE SCALE GENOMIC DNA]</scope>
    <source>
        <strain evidence="6">SM117</strain>
    </source>
</reference>
<sequence length="321" mass="34225">MDDVIGDMGPSFLGSRLKRLAERMQAGAMSTIADAGLPLQPGHMAVLAALRGGAMTIGQLARVIGISQPGITRSVGQLAKLGIIADVHAADQRTRCVELTTAGHAAAERAATDLWPRIGMAAEEVIANLSGPFMAQLAAIERALDEASIAERAARAEPGGLRLREYEDALARDFHDINVQWITSMFSLERTDREVLENPRARILEPGGAILFVEAPGLGVVGTCALQKTGASSFELTKMGVRESARGLKAGEFLLDATIARAKAMGADPLYLLTNQKCAAAIHLYEKLGFVHDAGIMAQFGARYERCDVAMLYAGDRQKEA</sequence>
<protein>
    <submittedName>
        <fullName evidence="5">MarR family protein</fullName>
    </submittedName>
</protein>
<dbReference type="GO" id="GO:0003700">
    <property type="term" value="F:DNA-binding transcription factor activity"/>
    <property type="evidence" value="ECO:0007669"/>
    <property type="project" value="InterPro"/>
</dbReference>
<dbReference type="Pfam" id="PF12802">
    <property type="entry name" value="MarR_2"/>
    <property type="match status" value="1"/>
</dbReference>
<organism evidence="5 6">
    <name type="scientific">Novosphingobium mathurense</name>
    <dbReference type="NCBI Taxonomy" id="428990"/>
    <lineage>
        <taxon>Bacteria</taxon>
        <taxon>Pseudomonadati</taxon>
        <taxon>Pseudomonadota</taxon>
        <taxon>Alphaproteobacteria</taxon>
        <taxon>Sphingomonadales</taxon>
        <taxon>Sphingomonadaceae</taxon>
        <taxon>Novosphingobium</taxon>
    </lineage>
</organism>
<gene>
    <name evidence="5" type="ORF">SAMN06295987_103243</name>
</gene>
<evidence type="ECO:0000313" key="6">
    <source>
        <dbReference type="Proteomes" id="UP000190989"/>
    </source>
</evidence>
<keyword evidence="3" id="KW-0804">Transcription</keyword>
<dbReference type="Gene3D" id="1.10.10.10">
    <property type="entry name" value="Winged helix-like DNA-binding domain superfamily/Winged helix DNA-binding domain"/>
    <property type="match status" value="1"/>
</dbReference>
<dbReference type="RefSeq" id="WP_079730710.1">
    <property type="nucleotide sequence ID" value="NZ_FVZE01000003.1"/>
</dbReference>
<proteinExistence type="predicted"/>
<dbReference type="GO" id="GO:0003677">
    <property type="term" value="F:DNA binding"/>
    <property type="evidence" value="ECO:0007669"/>
    <property type="project" value="UniProtKB-KW"/>
</dbReference>
<dbReference type="SMART" id="SM00347">
    <property type="entry name" value="HTH_MARR"/>
    <property type="match status" value="1"/>
</dbReference>
<dbReference type="Gene3D" id="3.40.630.30">
    <property type="match status" value="1"/>
</dbReference>
<accession>A0A1U6HWR3</accession>
<dbReference type="STRING" id="428990.SAMN06295987_103243"/>
<evidence type="ECO:0000256" key="2">
    <source>
        <dbReference type="ARBA" id="ARBA00023125"/>
    </source>
</evidence>
<dbReference type="PROSITE" id="PS51186">
    <property type="entry name" value="GNAT"/>
    <property type="match status" value="1"/>
</dbReference>
<keyword evidence="1" id="KW-0805">Transcription regulation</keyword>
<dbReference type="CDD" id="cd00090">
    <property type="entry name" value="HTH_ARSR"/>
    <property type="match status" value="1"/>
</dbReference>